<evidence type="ECO:0000313" key="2">
    <source>
        <dbReference type="EMBL" id="KAG0693080.1"/>
    </source>
</evidence>
<feature type="region of interest" description="Disordered" evidence="1">
    <location>
        <begin position="1"/>
        <end position="26"/>
    </location>
</feature>
<feature type="region of interest" description="Disordered" evidence="1">
    <location>
        <begin position="101"/>
        <end position="136"/>
    </location>
</feature>
<dbReference type="EMBL" id="JACEEZ010026379">
    <property type="protein sequence ID" value="KAG0693080.1"/>
    <property type="molecule type" value="Genomic_DNA"/>
</dbReference>
<sequence length="172" mass="18734">MSCDQREARGWARRHPRGYTRGNDGGRPTKASFCSEFLAQIRMHSTLHHASVRSCGVETEGDDLVPDARFVHLFRTTAGQPFSASRKSELCRGPQKESGVILPCEERGAGPPYSPERGREEFSVPMQGPTSQGILPGSAASTIFSAACSPRNSRRWVTVLFGPLILPNGPIP</sequence>
<name>A0A8J8WDZ1_CHIOP</name>
<organism evidence="2 3">
    <name type="scientific">Chionoecetes opilio</name>
    <name type="common">Atlantic snow crab</name>
    <name type="synonym">Cancer opilio</name>
    <dbReference type="NCBI Taxonomy" id="41210"/>
    <lineage>
        <taxon>Eukaryota</taxon>
        <taxon>Metazoa</taxon>
        <taxon>Ecdysozoa</taxon>
        <taxon>Arthropoda</taxon>
        <taxon>Crustacea</taxon>
        <taxon>Multicrustacea</taxon>
        <taxon>Malacostraca</taxon>
        <taxon>Eumalacostraca</taxon>
        <taxon>Eucarida</taxon>
        <taxon>Decapoda</taxon>
        <taxon>Pleocyemata</taxon>
        <taxon>Brachyura</taxon>
        <taxon>Eubrachyura</taxon>
        <taxon>Majoidea</taxon>
        <taxon>Majidae</taxon>
        <taxon>Chionoecetes</taxon>
    </lineage>
</organism>
<reference evidence="2" key="1">
    <citation type="submission" date="2020-07" db="EMBL/GenBank/DDBJ databases">
        <title>The High-quality genome of the commercially important snow crab, Chionoecetes opilio.</title>
        <authorList>
            <person name="Jeong J.-H."/>
            <person name="Ryu S."/>
        </authorList>
    </citation>
    <scope>NUCLEOTIDE SEQUENCE</scope>
    <source>
        <strain evidence="2">MADBK_172401_WGS</strain>
        <tissue evidence="2">Digestive gland</tissue>
    </source>
</reference>
<comment type="caution">
    <text evidence="2">The sequence shown here is derived from an EMBL/GenBank/DDBJ whole genome shotgun (WGS) entry which is preliminary data.</text>
</comment>
<evidence type="ECO:0000256" key="1">
    <source>
        <dbReference type="SAM" id="MobiDB-lite"/>
    </source>
</evidence>
<dbReference type="AlphaFoldDB" id="A0A8J8WDZ1"/>
<dbReference type="Proteomes" id="UP000770661">
    <property type="component" value="Unassembled WGS sequence"/>
</dbReference>
<protein>
    <submittedName>
        <fullName evidence="2">Uncharacterized protein</fullName>
    </submittedName>
</protein>
<proteinExistence type="predicted"/>
<keyword evidence="3" id="KW-1185">Reference proteome</keyword>
<feature type="compositionally biased region" description="Basic and acidic residues" evidence="1">
    <location>
        <begin position="1"/>
        <end position="10"/>
    </location>
</feature>
<accession>A0A8J8WDZ1</accession>
<evidence type="ECO:0000313" key="3">
    <source>
        <dbReference type="Proteomes" id="UP000770661"/>
    </source>
</evidence>
<gene>
    <name evidence="2" type="ORF">GWK47_027658</name>
</gene>